<dbReference type="SUPFAM" id="SSF82693">
    <property type="entry name" value="Multidrug efflux transporter AcrB pore domain, PN1, PN2, PC1 and PC2 subdomains"/>
    <property type="match status" value="4"/>
</dbReference>
<protein>
    <recommendedName>
        <fullName evidence="9">Efflux pump membrane transporter</fullName>
    </recommendedName>
</protein>
<dbReference type="NCBIfam" id="NF000282">
    <property type="entry name" value="RND_permease_1"/>
    <property type="match status" value="1"/>
</dbReference>
<feature type="transmembrane region" description="Helical" evidence="9">
    <location>
        <begin position="883"/>
        <end position="900"/>
    </location>
</feature>
<feature type="transmembrane region" description="Helical" evidence="9">
    <location>
        <begin position="548"/>
        <end position="568"/>
    </location>
</feature>
<dbReference type="Gene3D" id="3.30.70.1430">
    <property type="entry name" value="Multidrug efflux transporter AcrB pore domain"/>
    <property type="match status" value="2"/>
</dbReference>
<dbReference type="GO" id="GO:0009636">
    <property type="term" value="P:response to toxic substance"/>
    <property type="evidence" value="ECO:0007669"/>
    <property type="project" value="UniProtKB-ARBA"/>
</dbReference>
<dbReference type="Gene3D" id="3.30.70.1440">
    <property type="entry name" value="Multidrug efflux transporter AcrB pore domain"/>
    <property type="match status" value="1"/>
</dbReference>
<dbReference type="FunFam" id="1.20.1640.10:FF:000001">
    <property type="entry name" value="Efflux pump membrane transporter"/>
    <property type="match status" value="1"/>
</dbReference>
<organism evidence="10 11">
    <name type="scientific">Sphingopyxis macrogoltabida</name>
    <name type="common">Sphingomonas macrogoltabidus</name>
    <dbReference type="NCBI Taxonomy" id="33050"/>
    <lineage>
        <taxon>Bacteria</taxon>
        <taxon>Pseudomonadati</taxon>
        <taxon>Pseudomonadota</taxon>
        <taxon>Alphaproteobacteria</taxon>
        <taxon>Sphingomonadales</taxon>
        <taxon>Sphingomonadaceae</taxon>
        <taxon>Sphingopyxis</taxon>
    </lineage>
</organism>
<gene>
    <name evidence="10" type="ORF">DI569_02150</name>
</gene>
<dbReference type="FunFam" id="3.30.70.1430:FF:000001">
    <property type="entry name" value="Efflux pump membrane transporter"/>
    <property type="match status" value="1"/>
</dbReference>
<evidence type="ECO:0000313" key="10">
    <source>
        <dbReference type="EMBL" id="PZQ24212.1"/>
    </source>
</evidence>
<dbReference type="Pfam" id="PF00873">
    <property type="entry name" value="ACR_tran"/>
    <property type="match status" value="1"/>
</dbReference>
<dbReference type="EMBL" id="QFPJ01000003">
    <property type="protein sequence ID" value="PZQ24212.1"/>
    <property type="molecule type" value="Genomic_DNA"/>
</dbReference>
<accession>A0A2W5L4G6</accession>
<dbReference type="Gene3D" id="3.30.70.1320">
    <property type="entry name" value="Multidrug efflux transporter AcrB pore domain like"/>
    <property type="match status" value="1"/>
</dbReference>
<comment type="subcellular location">
    <subcellularLocation>
        <location evidence="1 9">Cell inner membrane</location>
        <topology evidence="1 9">Multi-pass membrane protein</topology>
    </subcellularLocation>
</comment>
<dbReference type="InterPro" id="IPR004764">
    <property type="entry name" value="MdtF-like"/>
</dbReference>
<dbReference type="AlphaFoldDB" id="A0A2W5L4G6"/>
<evidence type="ECO:0000256" key="4">
    <source>
        <dbReference type="ARBA" id="ARBA00022475"/>
    </source>
</evidence>
<keyword evidence="4" id="KW-1003">Cell membrane</keyword>
<evidence type="ECO:0000256" key="5">
    <source>
        <dbReference type="ARBA" id="ARBA00022519"/>
    </source>
</evidence>
<dbReference type="GO" id="GO:0005886">
    <property type="term" value="C:plasma membrane"/>
    <property type="evidence" value="ECO:0007669"/>
    <property type="project" value="UniProtKB-SubCell"/>
</dbReference>
<feature type="transmembrane region" description="Helical" evidence="9">
    <location>
        <begin position="982"/>
        <end position="1002"/>
    </location>
</feature>
<dbReference type="PANTHER" id="PTHR32063:SF32">
    <property type="entry name" value="AMINOGLYCOSIDE EFFLUX PUMP-RELATED"/>
    <property type="match status" value="1"/>
</dbReference>
<dbReference type="SUPFAM" id="SSF82866">
    <property type="entry name" value="Multidrug efflux transporter AcrB transmembrane domain"/>
    <property type="match status" value="2"/>
</dbReference>
<dbReference type="Gene3D" id="3.30.2090.10">
    <property type="entry name" value="Multidrug efflux transporter AcrB TolC docking domain, DN and DC subdomains"/>
    <property type="match status" value="2"/>
</dbReference>
<keyword evidence="6 9" id="KW-0812">Transmembrane</keyword>
<dbReference type="GO" id="GO:0042910">
    <property type="term" value="F:xenobiotic transmembrane transporter activity"/>
    <property type="evidence" value="ECO:0007669"/>
    <property type="project" value="TreeGrafter"/>
</dbReference>
<dbReference type="PANTHER" id="PTHR32063">
    <property type="match status" value="1"/>
</dbReference>
<keyword evidence="8 9" id="KW-0472">Membrane</keyword>
<evidence type="ECO:0000313" key="11">
    <source>
        <dbReference type="Proteomes" id="UP000248597"/>
    </source>
</evidence>
<evidence type="ECO:0000256" key="1">
    <source>
        <dbReference type="ARBA" id="ARBA00004429"/>
    </source>
</evidence>
<sequence length="1063" mass="114279">MSQIFINRPIFAWVLAIIVMLAGLGALRALPIEQYPDIAPAQVNIRASYPGASAETIENSVTQVLEQQLTGIDGLLYFSSQSSSRGQASITAIFAKGTDPDIAQVQVQNKIETAISRLPQQVQAQGVRVSKSNSDTLLIVSVYDTTRTRSNYDVSDYLTTNIQDPLSRVEGVGDVNVYGSPHAMRIWLNPQRLAAVSLMPGDVVSAISAQNSEVAAGEVGGLPAPQGQMLTATVTAQSRLQTPEQFENIVLKTLPDGSAVRIKDVARVEIGAENYSSVGRLNRNPSAGLAVSLSPGADALATVERVKARMEELAQNLPDGVEYAYINDTTTFIRLSVSEVQKALFEAIILVIIVMFVFLQSWRATLIPAIAVPVVLLGTFAIFYLAGFTINTLTLFGLVLAIGLLVDDAIVVVENVERLMEENPDMTPYEATVLSMKELQVALIAIGLVLSAVFLPMAFFGGSTGVIYRQFSVTIVSAMALSVLVALILSPALTSTLLKRKRHGEAPPGRFPRAAAALEKAKIWFNDRFDRTTESYVRSVSAVVDRKWRFLGLYALILVLLAVLFFRLPGGFLPGEDQGRVQIQFRLPAGATQERTLAVRNAIEDYLLDAEKANIDSLFINAGGGGGGASGQNTGQGFINLVNWDDRPGQDNTADAIADRTRKALSGIRDAQIFALVPGAVRGLGDTSGFTMQFQNRGGLTREEFAAARDRLLDMANANPKLTSVRLGDLPDVATLKIDVDTQRLTAYGLSNSDVNTTLSTAWGGRYVNDFIDEGRVKRVYVQGDAPYRARPEDLSQWYVRSADGGMSPFSAFATIGWSTTPATTSRFQGVPAFEISGQPASGTSSGEAMDEMERMSGEIPGTSVAWSGSSYQERLSSGQAPLLYGLSLLVVFLCLAALYESWSIPVAVLLVIPLGLVGAVLAVTLRGLENDVYLQIGLLTTMGLAAKNAILMIEFAEQEERKGKRVIEAALEAARIRLRPILMTSFAFIFGVIPLAIATGAGANSRVAIGTSVIGGMLTATLLALFFIPLFFVLVRRGVREGVAAARRRFGKRGDDGTQVPA</sequence>
<dbReference type="Proteomes" id="UP000248597">
    <property type="component" value="Unassembled WGS sequence"/>
</dbReference>
<dbReference type="GO" id="GO:0015562">
    <property type="term" value="F:efflux transmembrane transporter activity"/>
    <property type="evidence" value="ECO:0007669"/>
    <property type="project" value="InterPro"/>
</dbReference>
<keyword evidence="3 9" id="KW-0813">Transport</keyword>
<keyword evidence="5 9" id="KW-0997">Cell inner membrane</keyword>
<evidence type="ECO:0000256" key="6">
    <source>
        <dbReference type="ARBA" id="ARBA00022692"/>
    </source>
</evidence>
<evidence type="ECO:0000256" key="2">
    <source>
        <dbReference type="ARBA" id="ARBA00010942"/>
    </source>
</evidence>
<dbReference type="InterPro" id="IPR027463">
    <property type="entry name" value="AcrB_DN_DC_subdom"/>
</dbReference>
<feature type="transmembrane region" description="Helical" evidence="9">
    <location>
        <begin position="933"/>
        <end position="956"/>
    </location>
</feature>
<feature type="transmembrane region" description="Helical" evidence="9">
    <location>
        <begin position="907"/>
        <end position="927"/>
    </location>
</feature>
<evidence type="ECO:0000256" key="3">
    <source>
        <dbReference type="ARBA" id="ARBA00022448"/>
    </source>
</evidence>
<dbReference type="NCBIfam" id="TIGR00915">
    <property type="entry name" value="2A0602"/>
    <property type="match status" value="1"/>
</dbReference>
<evidence type="ECO:0000256" key="7">
    <source>
        <dbReference type="ARBA" id="ARBA00022989"/>
    </source>
</evidence>
<dbReference type="InterPro" id="IPR001036">
    <property type="entry name" value="Acrflvin-R"/>
</dbReference>
<dbReference type="Gene3D" id="1.20.1640.10">
    <property type="entry name" value="Multidrug efflux transporter AcrB transmembrane domain"/>
    <property type="match status" value="2"/>
</dbReference>
<comment type="caution">
    <text evidence="10">The sequence shown here is derived from an EMBL/GenBank/DDBJ whole genome shotgun (WGS) entry which is preliminary data.</text>
</comment>
<evidence type="ECO:0000256" key="9">
    <source>
        <dbReference type="RuleBase" id="RU364070"/>
    </source>
</evidence>
<feature type="transmembrane region" description="Helical" evidence="9">
    <location>
        <begin position="1008"/>
        <end position="1036"/>
    </location>
</feature>
<reference evidence="10 11" key="1">
    <citation type="submission" date="2017-08" db="EMBL/GenBank/DDBJ databases">
        <title>Infants hospitalized years apart are colonized by the same room-sourced microbial strains.</title>
        <authorList>
            <person name="Brooks B."/>
            <person name="Olm M.R."/>
            <person name="Firek B.A."/>
            <person name="Baker R."/>
            <person name="Thomas B.C."/>
            <person name="Morowitz M.J."/>
            <person name="Banfield J.F."/>
        </authorList>
    </citation>
    <scope>NUCLEOTIDE SEQUENCE [LARGE SCALE GENOMIC DNA]</scope>
    <source>
        <strain evidence="10">S2_005_003_R2_47</strain>
    </source>
</reference>
<comment type="similarity">
    <text evidence="2 9">Belongs to the resistance-nodulation-cell division (RND) (TC 2.A.6) family.</text>
</comment>
<feature type="transmembrane region" description="Helical" evidence="9">
    <location>
        <begin position="471"/>
        <end position="493"/>
    </location>
</feature>
<evidence type="ECO:0000256" key="8">
    <source>
        <dbReference type="ARBA" id="ARBA00023136"/>
    </source>
</evidence>
<dbReference type="PRINTS" id="PR00702">
    <property type="entry name" value="ACRIFLAVINRP"/>
</dbReference>
<feature type="transmembrane region" description="Helical" evidence="9">
    <location>
        <begin position="343"/>
        <end position="359"/>
    </location>
</feature>
<feature type="transmembrane region" description="Helical" evidence="9">
    <location>
        <begin position="441"/>
        <end position="459"/>
    </location>
</feature>
<comment type="caution">
    <text evidence="9">Lacks conserved residue(s) required for the propagation of feature annotation.</text>
</comment>
<name>A0A2W5L4G6_SPHMC</name>
<feature type="transmembrane region" description="Helical" evidence="9">
    <location>
        <begin position="366"/>
        <end position="387"/>
    </location>
</feature>
<keyword evidence="7 9" id="KW-1133">Transmembrane helix</keyword>
<dbReference type="SUPFAM" id="SSF82714">
    <property type="entry name" value="Multidrug efflux transporter AcrB TolC docking domain, DN and DC subdomains"/>
    <property type="match status" value="2"/>
</dbReference>
<proteinExistence type="inferred from homology"/>